<evidence type="ECO:0000313" key="3">
    <source>
        <dbReference type="Proteomes" id="UP000249516"/>
    </source>
</evidence>
<feature type="transmembrane region" description="Helical" evidence="1">
    <location>
        <begin position="14"/>
        <end position="35"/>
    </location>
</feature>
<reference evidence="2 3" key="1">
    <citation type="submission" date="2018-10" db="EMBL/GenBank/DDBJ databases">
        <title>Kocuria tytouropygialis sp. nov., isolated from the uropygial gland of an American barn owl (Tyto furcata).</title>
        <authorList>
            <person name="Braun M.S."/>
            <person name="Wang E."/>
            <person name="Zimmermann S."/>
            <person name="Wagner H."/>
            <person name="Wink M."/>
        </authorList>
    </citation>
    <scope>NUCLEOTIDE SEQUENCE [LARGE SCALE GENOMIC DNA]</scope>
    <source>
        <strain evidence="2 3">442</strain>
    </source>
</reference>
<evidence type="ECO:0008006" key="4">
    <source>
        <dbReference type="Google" id="ProtNLM"/>
    </source>
</evidence>
<keyword evidence="1" id="KW-0812">Transmembrane</keyword>
<feature type="transmembrane region" description="Helical" evidence="1">
    <location>
        <begin position="47"/>
        <end position="73"/>
    </location>
</feature>
<dbReference type="AlphaFoldDB" id="A0A495A5U9"/>
<dbReference type="OrthoDB" id="4883568at2"/>
<feature type="transmembrane region" description="Helical" evidence="1">
    <location>
        <begin position="80"/>
        <end position="102"/>
    </location>
</feature>
<proteinExistence type="predicted"/>
<keyword evidence="1" id="KW-1133">Transmembrane helix</keyword>
<name>A0A495A5U9_9MICC</name>
<keyword evidence="1" id="KW-0472">Membrane</keyword>
<dbReference type="EMBL" id="PNJG02000002">
    <property type="protein sequence ID" value="RKQ35203.1"/>
    <property type="molecule type" value="Genomic_DNA"/>
</dbReference>
<protein>
    <recommendedName>
        <fullName evidence="4">Major facilitator superfamily (MFS) profile domain-containing protein</fullName>
    </recommendedName>
</protein>
<evidence type="ECO:0000256" key="1">
    <source>
        <dbReference type="SAM" id="Phobius"/>
    </source>
</evidence>
<comment type="caution">
    <text evidence="2">The sequence shown here is derived from an EMBL/GenBank/DDBJ whole genome shotgun (WGS) entry which is preliminary data.</text>
</comment>
<organism evidence="2 3">
    <name type="scientific">Kocuria tytonis</name>
    <dbReference type="NCBI Taxonomy" id="2054280"/>
    <lineage>
        <taxon>Bacteria</taxon>
        <taxon>Bacillati</taxon>
        <taxon>Actinomycetota</taxon>
        <taxon>Actinomycetes</taxon>
        <taxon>Micrococcales</taxon>
        <taxon>Micrococcaceae</taxon>
        <taxon>Kocuria</taxon>
    </lineage>
</organism>
<dbReference type="Proteomes" id="UP000249516">
    <property type="component" value="Unassembled WGS sequence"/>
</dbReference>
<evidence type="ECO:0000313" key="2">
    <source>
        <dbReference type="EMBL" id="RKQ35203.1"/>
    </source>
</evidence>
<sequence>MIMSARRLSTGRRLFWVGLASVVLTLVFFFGGFLGGNSLGAETAMGVLLGGLVLSVITSLTALVLGVAGIVAFPSLRGRYVLVLVLAVVCSPLLWLLLLALFS</sequence>
<keyword evidence="3" id="KW-1185">Reference proteome</keyword>
<accession>A0A495A5U9</accession>
<dbReference type="RefSeq" id="WP_110919215.1">
    <property type="nucleotide sequence ID" value="NZ_PNJG02000002.1"/>
</dbReference>
<gene>
    <name evidence="2" type="ORF">C1C97_008125</name>
</gene>